<evidence type="ECO:0000256" key="4">
    <source>
        <dbReference type="ARBA" id="ARBA00022519"/>
    </source>
</evidence>
<evidence type="ECO:0000256" key="5">
    <source>
        <dbReference type="ARBA" id="ARBA00022645"/>
    </source>
</evidence>
<keyword evidence="8 14" id="KW-0378">Hydrolase</keyword>
<evidence type="ECO:0000256" key="10">
    <source>
        <dbReference type="ARBA" id="ARBA00022984"/>
    </source>
</evidence>
<evidence type="ECO:0000256" key="11">
    <source>
        <dbReference type="ARBA" id="ARBA00022989"/>
    </source>
</evidence>
<keyword evidence="4 14" id="KW-0997">Cell inner membrane</keyword>
<dbReference type="HAMAP" id="MF_02081">
    <property type="entry name" value="MrdA_transpept"/>
    <property type="match status" value="1"/>
</dbReference>
<keyword evidence="11 14" id="KW-1133">Transmembrane helix</keyword>
<gene>
    <name evidence="14 17" type="primary">mrdA</name>
    <name evidence="17" type="ORF">ORJ04_11430</name>
</gene>
<keyword evidence="7 14" id="KW-0812">Transmembrane</keyword>
<dbReference type="EMBL" id="JAPJDZ010000026">
    <property type="protein sequence ID" value="MDP5136556.1"/>
    <property type="molecule type" value="Genomic_DNA"/>
</dbReference>
<dbReference type="Proteomes" id="UP001231109">
    <property type="component" value="Unassembled WGS sequence"/>
</dbReference>
<evidence type="ECO:0000256" key="14">
    <source>
        <dbReference type="HAMAP-Rule" id="MF_02081"/>
    </source>
</evidence>
<dbReference type="Gene3D" id="3.90.1310.10">
    <property type="entry name" value="Penicillin-binding protein 2a (Domain 2)"/>
    <property type="match status" value="1"/>
</dbReference>
<feature type="domain" description="Penicillin-binding protein dimerisation" evidence="16">
    <location>
        <begin position="66"/>
        <end position="239"/>
    </location>
</feature>
<dbReference type="SUPFAM" id="SSF56519">
    <property type="entry name" value="Penicillin binding protein dimerisation domain"/>
    <property type="match status" value="1"/>
</dbReference>
<evidence type="ECO:0000256" key="6">
    <source>
        <dbReference type="ARBA" id="ARBA00022670"/>
    </source>
</evidence>
<evidence type="ECO:0000256" key="12">
    <source>
        <dbReference type="ARBA" id="ARBA00023136"/>
    </source>
</evidence>
<keyword evidence="12 14" id="KW-0472">Membrane</keyword>
<keyword evidence="9 14" id="KW-0133">Cell shape</keyword>
<keyword evidence="14" id="KW-0862">Zinc</keyword>
<feature type="transmembrane region" description="Helical" evidence="14">
    <location>
        <begin position="21"/>
        <end position="41"/>
    </location>
</feature>
<comment type="subcellular location">
    <subcellularLocation>
        <location evidence="14">Cell inner membrane</location>
        <topology evidence="14">Single-pass membrane protein</topology>
    </subcellularLocation>
    <subcellularLocation>
        <location evidence="2">Cell membrane</location>
    </subcellularLocation>
    <subcellularLocation>
        <location evidence="1">Membrane</location>
        <topology evidence="1">Single-pass membrane protein</topology>
    </subcellularLocation>
</comment>
<organism evidence="17 18">
    <name type="scientific">Rheinheimera baltica</name>
    <dbReference type="NCBI Taxonomy" id="67576"/>
    <lineage>
        <taxon>Bacteria</taxon>
        <taxon>Pseudomonadati</taxon>
        <taxon>Pseudomonadota</taxon>
        <taxon>Gammaproteobacteria</taxon>
        <taxon>Chromatiales</taxon>
        <taxon>Chromatiaceae</taxon>
        <taxon>Rheinheimera</taxon>
    </lineage>
</organism>
<feature type="binding site" evidence="14">
    <location>
        <position position="355"/>
    </location>
    <ligand>
        <name>Zn(2+)</name>
        <dbReference type="ChEBI" id="CHEBI:29105"/>
    </ligand>
</feature>
<comment type="cofactor">
    <cofactor evidence="14">
        <name>Zn(2+)</name>
        <dbReference type="ChEBI" id="CHEBI:29105"/>
    </cofactor>
    <text evidence="14">Binds one Zn(2+) ion per subunit.</text>
</comment>
<evidence type="ECO:0000259" key="15">
    <source>
        <dbReference type="Pfam" id="PF00905"/>
    </source>
</evidence>
<sequence length="622" mass="69338">MLKKRVAIQDFAAETRLFNHRAVVAMLVVAILFCVIIFNQYQLQIVSYQDYQTRSEGNRIKVMPMAPNRGLIYDRSGILLAENRPVFSLELVPEQIKDMDEVLSALAQLIDITPEQIESFLKHVKAQRRFNSIALKEQLDDTEVAILAANQHRFPGITVEARLSRHYPFGDLFTHALGYIGKINTRELQQLDEDGEAANYAASRDIGKIGLERFYQRELHGSMGYQEVEVNNRGRLIRVLRSVPAVSGQNIHLGLDVGLQLTAQQVLKDQRGAIVAMDPRDGAVLAFYSNPSYDPNLFVHGISSTNYNALLHSRDKPLFNRVTQATYPPASTIKPHLALLGLETNTITPSSKIWDPGYFMLPNVDHRFRDHISWGHGWVDIYTAVMKSCDTFFYELGVKLGIDRISEYMGKMGFGERTGIDIFEESSGIMPSRGWKRARHNQPWYLGDTVPLSIGQSYWTTTPLQLIVATAVILNEGQLATPHLVTAFSDEQNTTFHSPPLQPAIEVVDPNNWQVVRDTMHRTVKDIGGTAHKAFIGASYDAAGKTGTAQLAAIAQDAKYDAKAIDERLRDNAMYIGYAPYDNPSIVIAVALENAGGGGSNAAPIARHMLDYYFTAGVNANE</sequence>
<dbReference type="InterPro" id="IPR050515">
    <property type="entry name" value="Beta-lactam/transpept"/>
</dbReference>
<dbReference type="InterPro" id="IPR001460">
    <property type="entry name" value="PCN-bd_Tpept"/>
</dbReference>
<feature type="active site" description="Acyl-ester intermediate" evidence="14">
    <location>
        <position position="331"/>
    </location>
</feature>
<comment type="similarity">
    <text evidence="14">Belongs to the transpeptidase family. MrdA subfamily.</text>
</comment>
<evidence type="ECO:0000256" key="1">
    <source>
        <dbReference type="ARBA" id="ARBA00004167"/>
    </source>
</evidence>
<dbReference type="InterPro" id="IPR017790">
    <property type="entry name" value="Penicillin-binding_protein_2"/>
</dbReference>
<evidence type="ECO:0000256" key="2">
    <source>
        <dbReference type="ARBA" id="ARBA00004236"/>
    </source>
</evidence>
<comment type="pathway">
    <text evidence="14">Cell wall biogenesis; peptidoglycan biosynthesis.</text>
</comment>
<dbReference type="EC" id="3.4.16.4" evidence="14"/>
<evidence type="ECO:0000256" key="3">
    <source>
        <dbReference type="ARBA" id="ARBA00022475"/>
    </source>
</evidence>
<feature type="binding site" evidence="14">
    <location>
        <position position="370"/>
    </location>
    <ligand>
        <name>Zn(2+)</name>
        <dbReference type="ChEBI" id="CHEBI:29105"/>
    </ligand>
</feature>
<keyword evidence="13 14" id="KW-0961">Cell wall biogenesis/degradation</keyword>
<keyword evidence="14" id="KW-0479">Metal-binding</keyword>
<feature type="binding site" evidence="14">
    <location>
        <position position="376"/>
    </location>
    <ligand>
        <name>Zn(2+)</name>
        <dbReference type="ChEBI" id="CHEBI:29105"/>
    </ligand>
</feature>
<dbReference type="GO" id="GO:0009002">
    <property type="term" value="F:serine-type D-Ala-D-Ala carboxypeptidase activity"/>
    <property type="evidence" value="ECO:0007669"/>
    <property type="project" value="UniProtKB-EC"/>
</dbReference>
<proteinExistence type="inferred from homology"/>
<comment type="function">
    <text evidence="14">Catalyzes cross-linking of the peptidoglycan cell wall.</text>
</comment>
<dbReference type="PANTHER" id="PTHR30627:SF2">
    <property type="entry name" value="PEPTIDOGLYCAN D,D-TRANSPEPTIDASE MRDA"/>
    <property type="match status" value="1"/>
</dbReference>
<keyword evidence="5 14" id="KW-0121">Carboxypeptidase</keyword>
<keyword evidence="6 14" id="KW-0645">Protease</keyword>
<protein>
    <recommendedName>
        <fullName evidence="14">Peptidoglycan D,D-transpeptidase MrdA</fullName>
        <ecNumber evidence="14">3.4.16.4</ecNumber>
    </recommendedName>
    <alternativeName>
        <fullName evidence="14">Penicillin-binding protein 2</fullName>
        <shortName evidence="14">PBP-2</shortName>
    </alternativeName>
</protein>
<dbReference type="Gene3D" id="3.40.710.10">
    <property type="entry name" value="DD-peptidase/beta-lactamase superfamily"/>
    <property type="match status" value="1"/>
</dbReference>
<evidence type="ECO:0000256" key="7">
    <source>
        <dbReference type="ARBA" id="ARBA00022692"/>
    </source>
</evidence>
<evidence type="ECO:0000256" key="8">
    <source>
        <dbReference type="ARBA" id="ARBA00022801"/>
    </source>
</evidence>
<dbReference type="PANTHER" id="PTHR30627">
    <property type="entry name" value="PEPTIDOGLYCAN D,D-TRANSPEPTIDASE"/>
    <property type="match status" value="1"/>
</dbReference>
<dbReference type="Pfam" id="PF00905">
    <property type="entry name" value="Transpeptidase"/>
    <property type="match status" value="1"/>
</dbReference>
<evidence type="ECO:0000256" key="9">
    <source>
        <dbReference type="ARBA" id="ARBA00022960"/>
    </source>
</evidence>
<dbReference type="InterPro" id="IPR036138">
    <property type="entry name" value="PBP_dimer_sf"/>
</dbReference>
<dbReference type="NCBIfam" id="TIGR03423">
    <property type="entry name" value="pbp2_mrdA"/>
    <property type="match status" value="1"/>
</dbReference>
<dbReference type="InterPro" id="IPR005311">
    <property type="entry name" value="PBP_dimer"/>
</dbReference>
<dbReference type="SUPFAM" id="SSF56601">
    <property type="entry name" value="beta-lactamase/transpeptidase-like"/>
    <property type="match status" value="1"/>
</dbReference>
<feature type="domain" description="Penicillin-binding protein transpeptidase" evidence="15">
    <location>
        <begin position="272"/>
        <end position="610"/>
    </location>
</feature>
<reference evidence="17 18" key="1">
    <citation type="submission" date="2022-11" db="EMBL/GenBank/DDBJ databases">
        <title>Viruses from the air-sea interface of a natural surface slick.</title>
        <authorList>
            <person name="Rahlff J."/>
            <person name="Holmfeldt K."/>
        </authorList>
    </citation>
    <scope>NUCLEOTIDE SEQUENCE [LARGE SCALE GENOMIC DNA]</scope>
    <source>
        <strain evidence="17 18">SMS4</strain>
    </source>
</reference>
<comment type="caution">
    <text evidence="17">The sequence shown here is derived from an EMBL/GenBank/DDBJ whole genome shotgun (WGS) entry which is preliminary data.</text>
</comment>
<dbReference type="RefSeq" id="WP_305975942.1">
    <property type="nucleotide sequence ID" value="NZ_JAPJDZ010000026.1"/>
</dbReference>
<keyword evidence="3 14" id="KW-1003">Cell membrane</keyword>
<dbReference type="Pfam" id="PF03717">
    <property type="entry name" value="PBP_dimer"/>
    <property type="match status" value="1"/>
</dbReference>
<keyword evidence="18" id="KW-1185">Reference proteome</keyword>
<feature type="binding site" evidence="14">
    <location>
        <position position="389"/>
    </location>
    <ligand>
        <name>Zn(2+)</name>
        <dbReference type="ChEBI" id="CHEBI:29105"/>
    </ligand>
</feature>
<dbReference type="Gene3D" id="3.30.1390.30">
    <property type="entry name" value="Penicillin-binding protein 2a, domain 3"/>
    <property type="match status" value="1"/>
</dbReference>
<evidence type="ECO:0000259" key="16">
    <source>
        <dbReference type="Pfam" id="PF03717"/>
    </source>
</evidence>
<keyword evidence="10 14" id="KW-0573">Peptidoglycan synthesis</keyword>
<comment type="catalytic activity">
    <reaction evidence="14">
        <text>Preferential cleavage: (Ac)2-L-Lys-D-Ala-|-D-Ala. Also transpeptidation of peptidyl-alanyl moieties that are N-acyl substituents of D-alanine.</text>
        <dbReference type="EC" id="3.4.16.4"/>
    </reaction>
</comment>
<evidence type="ECO:0000313" key="18">
    <source>
        <dbReference type="Proteomes" id="UP001231109"/>
    </source>
</evidence>
<dbReference type="InterPro" id="IPR012338">
    <property type="entry name" value="Beta-lactam/transpept-like"/>
</dbReference>
<name>A0ABT9HZJ3_9GAMM</name>
<accession>A0ABT9HZJ3</accession>
<evidence type="ECO:0000313" key="17">
    <source>
        <dbReference type="EMBL" id="MDP5136556.1"/>
    </source>
</evidence>
<evidence type="ECO:0000256" key="13">
    <source>
        <dbReference type="ARBA" id="ARBA00023316"/>
    </source>
</evidence>